<feature type="compositionally biased region" description="Basic and acidic residues" evidence="1">
    <location>
        <begin position="38"/>
        <end position="56"/>
    </location>
</feature>
<protein>
    <submittedName>
        <fullName evidence="2">Uncharacterized protein</fullName>
    </submittedName>
</protein>
<dbReference type="Proteomes" id="UP000233766">
    <property type="component" value="Unassembled WGS sequence"/>
</dbReference>
<sequence length="68" mass="7885">MTTQPMLYRRGDQLRILPRRTPDNISAVIAFGQAARLGRRDSRLPERQRAGYHRQDFTTASGRHRLGH</sequence>
<comment type="caution">
    <text evidence="2">The sequence shown here is derived from an EMBL/GenBank/DDBJ whole genome shotgun (WGS) entry which is preliminary data.</text>
</comment>
<accession>A0A2N3WXQ2</accession>
<reference evidence="2 3" key="1">
    <citation type="submission" date="2017-12" db="EMBL/GenBank/DDBJ databases">
        <title>Sequencing the genomes of 1000 Actinobacteria strains.</title>
        <authorList>
            <person name="Klenk H.-P."/>
        </authorList>
    </citation>
    <scope>NUCLEOTIDE SEQUENCE [LARGE SCALE GENOMIC DNA]</scope>
    <source>
        <strain evidence="2 3">DSM 44489</strain>
    </source>
</reference>
<keyword evidence="3" id="KW-1185">Reference proteome</keyword>
<gene>
    <name evidence="2" type="ORF">ATK86_0678</name>
</gene>
<evidence type="ECO:0000256" key="1">
    <source>
        <dbReference type="SAM" id="MobiDB-lite"/>
    </source>
</evidence>
<name>A0A2N3WXQ2_9NOCA</name>
<feature type="region of interest" description="Disordered" evidence="1">
    <location>
        <begin position="38"/>
        <end position="68"/>
    </location>
</feature>
<dbReference type="RefSeq" id="WP_143875878.1">
    <property type="nucleotide sequence ID" value="NZ_PJMW01000001.1"/>
</dbReference>
<proteinExistence type="predicted"/>
<dbReference type="EMBL" id="PJMW01000001">
    <property type="protein sequence ID" value="PKV98656.1"/>
    <property type="molecule type" value="Genomic_DNA"/>
</dbReference>
<organism evidence="2 3">
    <name type="scientific">Nocardia fluminea</name>
    <dbReference type="NCBI Taxonomy" id="134984"/>
    <lineage>
        <taxon>Bacteria</taxon>
        <taxon>Bacillati</taxon>
        <taxon>Actinomycetota</taxon>
        <taxon>Actinomycetes</taxon>
        <taxon>Mycobacteriales</taxon>
        <taxon>Nocardiaceae</taxon>
        <taxon>Nocardia</taxon>
    </lineage>
</organism>
<dbReference type="OrthoDB" id="9910952at2"/>
<evidence type="ECO:0000313" key="2">
    <source>
        <dbReference type="EMBL" id="PKV98656.1"/>
    </source>
</evidence>
<evidence type="ECO:0000313" key="3">
    <source>
        <dbReference type="Proteomes" id="UP000233766"/>
    </source>
</evidence>
<dbReference type="AlphaFoldDB" id="A0A2N3WXQ2"/>